<gene>
    <name evidence="2" type="ORF">B0H99_10174</name>
</gene>
<sequence length="243" mass="27980">MKEKVADTFNQLASIYENSVDTTSLFNSEYERPAMLAHIPNVMSGKKVFDAGCAAGWYTEQLIDRGADVIAADISIEMVLSAKRRIGDNAEILCMDLEKELPFQTASFDVIVSSLTLHYLEKWEETFREFHRILKPDGMFLFSVHHPLTEINRLEKAHYFSTELIIDQWNKEGKIFDVPYYRRPLSEIMNQTLSCFSIEKVIEPLPTLKFKEQSPGSYSRLMKRPQFLIIKAKPQCSIGSKRV</sequence>
<evidence type="ECO:0000313" key="2">
    <source>
        <dbReference type="EMBL" id="PSL41830.1"/>
    </source>
</evidence>
<name>A0A2P8H6K4_9BACL</name>
<accession>A0A2P8H6K4</accession>
<keyword evidence="2" id="KW-0808">Transferase</keyword>
<dbReference type="Pfam" id="PF08241">
    <property type="entry name" value="Methyltransf_11"/>
    <property type="match status" value="1"/>
</dbReference>
<dbReference type="Gene3D" id="3.40.50.150">
    <property type="entry name" value="Vaccinia Virus protein VP39"/>
    <property type="match status" value="1"/>
</dbReference>
<dbReference type="SUPFAM" id="SSF53335">
    <property type="entry name" value="S-adenosyl-L-methionine-dependent methyltransferases"/>
    <property type="match status" value="1"/>
</dbReference>
<dbReference type="PANTHER" id="PTHR43861">
    <property type="entry name" value="TRANS-ACONITATE 2-METHYLTRANSFERASE-RELATED"/>
    <property type="match status" value="1"/>
</dbReference>
<reference evidence="2 3" key="1">
    <citation type="submission" date="2018-03" db="EMBL/GenBank/DDBJ databases">
        <title>Genomic Encyclopedia of Type Strains, Phase III (KMG-III): the genomes of soil and plant-associated and newly described type strains.</title>
        <authorList>
            <person name="Whitman W."/>
        </authorList>
    </citation>
    <scope>NUCLEOTIDE SEQUENCE [LARGE SCALE GENOMIC DNA]</scope>
    <source>
        <strain evidence="2 3">CGMCC 1.12259</strain>
    </source>
</reference>
<evidence type="ECO:0000313" key="3">
    <source>
        <dbReference type="Proteomes" id="UP000242682"/>
    </source>
</evidence>
<dbReference type="EMBL" id="PYAT01000001">
    <property type="protein sequence ID" value="PSL41830.1"/>
    <property type="molecule type" value="Genomic_DNA"/>
</dbReference>
<dbReference type="InterPro" id="IPR029063">
    <property type="entry name" value="SAM-dependent_MTases_sf"/>
</dbReference>
<dbReference type="PANTHER" id="PTHR43861:SF1">
    <property type="entry name" value="TRANS-ACONITATE 2-METHYLTRANSFERASE"/>
    <property type="match status" value="1"/>
</dbReference>
<evidence type="ECO:0000259" key="1">
    <source>
        <dbReference type="Pfam" id="PF08241"/>
    </source>
</evidence>
<dbReference type="GO" id="GO:0008757">
    <property type="term" value="F:S-adenosylmethionine-dependent methyltransferase activity"/>
    <property type="evidence" value="ECO:0007669"/>
    <property type="project" value="InterPro"/>
</dbReference>
<dbReference type="InterPro" id="IPR013216">
    <property type="entry name" value="Methyltransf_11"/>
</dbReference>
<keyword evidence="3" id="KW-1185">Reference proteome</keyword>
<dbReference type="RefSeq" id="WP_106531637.1">
    <property type="nucleotide sequence ID" value="NZ_PYAT01000001.1"/>
</dbReference>
<dbReference type="GO" id="GO:0032259">
    <property type="term" value="P:methylation"/>
    <property type="evidence" value="ECO:0007669"/>
    <property type="project" value="UniProtKB-KW"/>
</dbReference>
<dbReference type="Proteomes" id="UP000242682">
    <property type="component" value="Unassembled WGS sequence"/>
</dbReference>
<dbReference type="AlphaFoldDB" id="A0A2P8H6K4"/>
<protein>
    <submittedName>
        <fullName evidence="2">Methyltransferase family protein</fullName>
    </submittedName>
</protein>
<feature type="domain" description="Methyltransferase type 11" evidence="1">
    <location>
        <begin position="50"/>
        <end position="142"/>
    </location>
</feature>
<dbReference type="OrthoDB" id="9791837at2"/>
<comment type="caution">
    <text evidence="2">The sequence shown here is derived from an EMBL/GenBank/DDBJ whole genome shotgun (WGS) entry which is preliminary data.</text>
</comment>
<keyword evidence="2" id="KW-0489">Methyltransferase</keyword>
<dbReference type="CDD" id="cd02440">
    <property type="entry name" value="AdoMet_MTases"/>
    <property type="match status" value="1"/>
</dbReference>
<organism evidence="2 3">
    <name type="scientific">Planomicrobium soli</name>
    <dbReference type="NCBI Taxonomy" id="1176648"/>
    <lineage>
        <taxon>Bacteria</taxon>
        <taxon>Bacillati</taxon>
        <taxon>Bacillota</taxon>
        <taxon>Bacilli</taxon>
        <taxon>Bacillales</taxon>
        <taxon>Caryophanaceae</taxon>
        <taxon>Planomicrobium</taxon>
    </lineage>
</organism>
<proteinExistence type="predicted"/>